<keyword evidence="1" id="KW-0472">Membrane</keyword>
<comment type="caution">
    <text evidence="2">The sequence shown here is derived from an EMBL/GenBank/DDBJ whole genome shotgun (WGS) entry which is preliminary data.</text>
</comment>
<organism evidence="2 3">
    <name type="scientific">Flintibacter hominis</name>
    <dbReference type="NCBI Taxonomy" id="2763048"/>
    <lineage>
        <taxon>Bacteria</taxon>
        <taxon>Bacillati</taxon>
        <taxon>Bacillota</taxon>
        <taxon>Clostridia</taxon>
        <taxon>Eubacteriales</taxon>
        <taxon>Flintibacter</taxon>
    </lineage>
</organism>
<keyword evidence="1" id="KW-0812">Transmembrane</keyword>
<proteinExistence type="predicted"/>
<evidence type="ECO:0000313" key="3">
    <source>
        <dbReference type="Proteomes" id="UP000628736"/>
    </source>
</evidence>
<dbReference type="AlphaFoldDB" id="A0A8J6JBN1"/>
<keyword evidence="1" id="KW-1133">Transmembrane helix</keyword>
<name>A0A8J6JBN1_9FIRM</name>
<evidence type="ECO:0000256" key="1">
    <source>
        <dbReference type="SAM" id="Phobius"/>
    </source>
</evidence>
<reference evidence="2" key="1">
    <citation type="submission" date="2020-08" db="EMBL/GenBank/DDBJ databases">
        <title>Genome public.</title>
        <authorList>
            <person name="Liu C."/>
            <person name="Sun Q."/>
        </authorList>
    </citation>
    <scope>NUCLEOTIDE SEQUENCE</scope>
    <source>
        <strain evidence="2">NSJ-23</strain>
    </source>
</reference>
<dbReference type="EMBL" id="JACOPO010000009">
    <property type="protein sequence ID" value="MBC5723497.1"/>
    <property type="molecule type" value="Genomic_DNA"/>
</dbReference>
<feature type="transmembrane region" description="Helical" evidence="1">
    <location>
        <begin position="43"/>
        <end position="63"/>
    </location>
</feature>
<evidence type="ECO:0000313" key="2">
    <source>
        <dbReference type="EMBL" id="MBC5723497.1"/>
    </source>
</evidence>
<dbReference type="Proteomes" id="UP000628736">
    <property type="component" value="Unassembled WGS sequence"/>
</dbReference>
<sequence length="139" mass="15323">MELIVTLAAWTVQAGAAALLAALLALAASLIPLVRRVKWRKRWAAAGGAVILMLALLCGHPLLRYHKGVEPLPPDLQAAVMRYSRGLYSDRLPLVPVWVQVERRPPGSIASWTIQYFCWGTVSMELEEGGWPSVTKPLR</sequence>
<gene>
    <name evidence="2" type="ORF">H8S11_11825</name>
</gene>
<keyword evidence="3" id="KW-1185">Reference proteome</keyword>
<accession>A0A8J6JBN1</accession>
<dbReference type="RefSeq" id="WP_186853264.1">
    <property type="nucleotide sequence ID" value="NZ_JACOPO010000009.1"/>
</dbReference>
<protein>
    <submittedName>
        <fullName evidence="2">Uncharacterized protein</fullName>
    </submittedName>
</protein>